<organism evidence="2 3">
    <name type="scientific">Camellia sinensis</name>
    <name type="common">Tea plant</name>
    <name type="synonym">Thea sinensis</name>
    <dbReference type="NCBI Taxonomy" id="4442"/>
    <lineage>
        <taxon>Eukaryota</taxon>
        <taxon>Viridiplantae</taxon>
        <taxon>Streptophyta</taxon>
        <taxon>Embryophyta</taxon>
        <taxon>Tracheophyta</taxon>
        <taxon>Spermatophyta</taxon>
        <taxon>Magnoliopsida</taxon>
        <taxon>eudicotyledons</taxon>
        <taxon>Gunneridae</taxon>
        <taxon>Pentapetalae</taxon>
        <taxon>asterids</taxon>
        <taxon>Ericales</taxon>
        <taxon>Theaceae</taxon>
        <taxon>Camellia</taxon>
    </lineage>
</organism>
<feature type="transmembrane region" description="Helical" evidence="1">
    <location>
        <begin position="6"/>
        <end position="32"/>
    </location>
</feature>
<keyword evidence="3" id="KW-1185">Reference proteome</keyword>
<evidence type="ECO:0000256" key="1">
    <source>
        <dbReference type="SAM" id="Phobius"/>
    </source>
</evidence>
<protein>
    <submittedName>
        <fullName evidence="2">Uncharacterized protein</fullName>
    </submittedName>
</protein>
<gene>
    <name evidence="2" type="ORF">HYC85_029832</name>
</gene>
<keyword evidence="1" id="KW-0472">Membrane</keyword>
<reference evidence="3" key="1">
    <citation type="journal article" date="2020" name="Nat. Commun.">
        <title>Genome assembly of wild tea tree DASZ reveals pedigree and selection history of tea varieties.</title>
        <authorList>
            <person name="Zhang W."/>
            <person name="Zhang Y."/>
            <person name="Qiu H."/>
            <person name="Guo Y."/>
            <person name="Wan H."/>
            <person name="Zhang X."/>
            <person name="Scossa F."/>
            <person name="Alseekh S."/>
            <person name="Zhang Q."/>
            <person name="Wang P."/>
            <person name="Xu L."/>
            <person name="Schmidt M.H."/>
            <person name="Jia X."/>
            <person name="Li D."/>
            <person name="Zhu A."/>
            <person name="Guo F."/>
            <person name="Chen W."/>
            <person name="Ni D."/>
            <person name="Usadel B."/>
            <person name="Fernie A.R."/>
            <person name="Wen W."/>
        </authorList>
    </citation>
    <scope>NUCLEOTIDE SEQUENCE [LARGE SCALE GENOMIC DNA]</scope>
    <source>
        <strain evidence="3">cv. G240</strain>
    </source>
</reference>
<sequence>MNNMTGLMIILMITVIAYAMVFGTGLLGSFYFGKKVDDPTFSIVSRSKAASFLVPPFSPDKPIGGSVVDSIKATPLPLKPVSPFLGFELGSKSEPDPEPSSHSWV</sequence>
<name>A0A7J7G0C2_CAMSI</name>
<dbReference type="EMBL" id="JACBKZ010000014">
    <property type="protein sequence ID" value="KAF5933661.1"/>
    <property type="molecule type" value="Genomic_DNA"/>
</dbReference>
<keyword evidence="1" id="KW-0812">Transmembrane</keyword>
<proteinExistence type="predicted"/>
<dbReference type="AlphaFoldDB" id="A0A7J7G0C2"/>
<keyword evidence="1" id="KW-1133">Transmembrane helix</keyword>
<reference evidence="2 3" key="2">
    <citation type="submission" date="2020-07" db="EMBL/GenBank/DDBJ databases">
        <title>Genome assembly of wild tea tree DASZ reveals pedigree and selection history of tea varieties.</title>
        <authorList>
            <person name="Zhang W."/>
        </authorList>
    </citation>
    <scope>NUCLEOTIDE SEQUENCE [LARGE SCALE GENOMIC DNA]</scope>
    <source>
        <strain evidence="3">cv. G240</strain>
        <tissue evidence="2">Leaf</tissue>
    </source>
</reference>
<evidence type="ECO:0000313" key="2">
    <source>
        <dbReference type="EMBL" id="KAF5933661.1"/>
    </source>
</evidence>
<comment type="caution">
    <text evidence="2">The sequence shown here is derived from an EMBL/GenBank/DDBJ whole genome shotgun (WGS) entry which is preliminary data.</text>
</comment>
<evidence type="ECO:0000313" key="3">
    <source>
        <dbReference type="Proteomes" id="UP000593564"/>
    </source>
</evidence>
<accession>A0A7J7G0C2</accession>
<dbReference type="Proteomes" id="UP000593564">
    <property type="component" value="Unassembled WGS sequence"/>
</dbReference>